<accession>A0A090YRA3</accession>
<dbReference type="Pfam" id="PF20765">
    <property type="entry name" value="Phage_tail_terminator_8"/>
    <property type="match status" value="1"/>
</dbReference>
<dbReference type="GeneID" id="77010739"/>
<dbReference type="HOGENOM" id="CLU_136731_0_1_9"/>
<organism evidence="1 3">
    <name type="scientific">Paenibacillus macerans</name>
    <name type="common">Bacillus macerans</name>
    <dbReference type="NCBI Taxonomy" id="44252"/>
    <lineage>
        <taxon>Bacteria</taxon>
        <taxon>Bacillati</taxon>
        <taxon>Bacillota</taxon>
        <taxon>Bacilli</taxon>
        <taxon>Bacillales</taxon>
        <taxon>Paenibacillaceae</taxon>
        <taxon>Paenibacillus</taxon>
    </lineage>
</organism>
<reference evidence="1 3" key="1">
    <citation type="submission" date="2014-04" db="EMBL/GenBank/DDBJ databases">
        <authorList>
            <person name="Bishop-Lilly K.A."/>
            <person name="Broomall S.M."/>
            <person name="Chain P.S."/>
            <person name="Chertkov O."/>
            <person name="Coyne S.R."/>
            <person name="Daligault H.E."/>
            <person name="Davenport K.W."/>
            <person name="Erkkila T."/>
            <person name="Frey K.G."/>
            <person name="Gibbons H.S."/>
            <person name="Gu W."/>
            <person name="Jaissle J."/>
            <person name="Johnson S.L."/>
            <person name="Koroleva G.I."/>
            <person name="Ladner J.T."/>
            <person name="Lo C.-C."/>
            <person name="Minogue T.D."/>
            <person name="Munk C."/>
            <person name="Palacios G.F."/>
            <person name="Redden C.L."/>
            <person name="Rosenzweig C.N."/>
            <person name="Scholz M.B."/>
            <person name="Teshima H."/>
            <person name="Xu Y."/>
        </authorList>
    </citation>
    <scope>NUCLEOTIDE SEQUENCE [LARGE SCALE GENOMIC DNA]</scope>
    <source>
        <strain evidence="1 3">8244</strain>
    </source>
</reference>
<dbReference type="OrthoDB" id="2063617at2"/>
<gene>
    <name evidence="1" type="ORF">DJ90_1367</name>
    <name evidence="2" type="ORF">GNQ08_01515</name>
</gene>
<name>A0A090YRA3_PAEMA</name>
<dbReference type="PATRIC" id="fig|44252.3.peg.5648"/>
<dbReference type="Proteomes" id="UP000442469">
    <property type="component" value="Unassembled WGS sequence"/>
</dbReference>
<dbReference type="RefSeq" id="WP_124332340.1">
    <property type="nucleotide sequence ID" value="NZ_BGML01000004.1"/>
</dbReference>
<proteinExistence type="predicted"/>
<dbReference type="InterPro" id="IPR049254">
    <property type="entry name" value="Phage_tail_terminator"/>
</dbReference>
<evidence type="ECO:0000313" key="2">
    <source>
        <dbReference type="EMBL" id="MUG21111.1"/>
    </source>
</evidence>
<dbReference type="EMBL" id="JMQA01000047">
    <property type="protein sequence ID" value="KFM94615.1"/>
    <property type="molecule type" value="Genomic_DNA"/>
</dbReference>
<evidence type="ECO:0000313" key="3">
    <source>
        <dbReference type="Proteomes" id="UP000029278"/>
    </source>
</evidence>
<protein>
    <submittedName>
        <fullName evidence="1">Uncharacterized protein</fullName>
    </submittedName>
</protein>
<evidence type="ECO:0000313" key="1">
    <source>
        <dbReference type="EMBL" id="KFM94615.1"/>
    </source>
</evidence>
<dbReference type="EMBL" id="WNZZ01000001">
    <property type="protein sequence ID" value="MUG21111.1"/>
    <property type="molecule type" value="Genomic_DNA"/>
</dbReference>
<reference evidence="2 4" key="2">
    <citation type="submission" date="2019-11" db="EMBL/GenBank/DDBJ databases">
        <title>Draft genome sequences of five Paenibacillus species of dairy origin.</title>
        <authorList>
            <person name="Olajide A.M."/>
            <person name="Chen S."/>
            <person name="Lapointe G."/>
        </authorList>
    </citation>
    <scope>NUCLEOTIDE SEQUENCE [LARGE SCALE GENOMIC DNA]</scope>
    <source>
        <strain evidence="2 4">3CT49</strain>
    </source>
</reference>
<sequence length="147" mass="16655">MSQSIMNDVVQRVAAAVAARFRDLPVYTEPSPEGFTGPCFFVRLLKSEQNQELGRRFKRTYSLDVGFFPAAERSRESAYDMAEQLCELFADFPADDGLSHGAGINAEIKDDGTLHLYLTFRQWVWSPASEEIKMRKLRQEGKVKDGV</sequence>
<comment type="caution">
    <text evidence="1">The sequence shown here is derived from an EMBL/GenBank/DDBJ whole genome shotgun (WGS) entry which is preliminary data.</text>
</comment>
<dbReference type="AlphaFoldDB" id="A0A090YRA3"/>
<dbReference type="STRING" id="44252.DJ90_1367"/>
<evidence type="ECO:0000313" key="4">
    <source>
        <dbReference type="Proteomes" id="UP000442469"/>
    </source>
</evidence>
<dbReference type="Proteomes" id="UP000029278">
    <property type="component" value="Unassembled WGS sequence"/>
</dbReference>
<keyword evidence="3" id="KW-1185">Reference proteome</keyword>